<evidence type="ECO:0000313" key="7">
    <source>
        <dbReference type="EMBL" id="SCU96737.1"/>
    </source>
</evidence>
<organism evidence="7 8">
    <name type="scientific">Lachancea mirantina</name>
    <dbReference type="NCBI Taxonomy" id="1230905"/>
    <lineage>
        <taxon>Eukaryota</taxon>
        <taxon>Fungi</taxon>
        <taxon>Dikarya</taxon>
        <taxon>Ascomycota</taxon>
        <taxon>Saccharomycotina</taxon>
        <taxon>Saccharomycetes</taxon>
        <taxon>Saccharomycetales</taxon>
        <taxon>Saccharomycetaceae</taxon>
        <taxon>Lachancea</taxon>
    </lineage>
</organism>
<dbReference type="GO" id="GO:0003677">
    <property type="term" value="F:DNA binding"/>
    <property type="evidence" value="ECO:0007669"/>
    <property type="project" value="UniProtKB-UniRule"/>
</dbReference>
<dbReference type="EMBL" id="LT598467">
    <property type="protein sequence ID" value="SCU96737.1"/>
    <property type="molecule type" value="Genomic_DNA"/>
</dbReference>
<dbReference type="OrthoDB" id="10056939at2759"/>
<dbReference type="InterPro" id="IPR001356">
    <property type="entry name" value="HD"/>
</dbReference>
<dbReference type="SUPFAM" id="SSF46689">
    <property type="entry name" value="Homeodomain-like"/>
    <property type="match status" value="1"/>
</dbReference>
<accession>A0A1G4K014</accession>
<name>A0A1G4K014_9SACH</name>
<evidence type="ECO:0000256" key="4">
    <source>
        <dbReference type="PROSITE-ProRule" id="PRU00108"/>
    </source>
</evidence>
<dbReference type="GO" id="GO:0005634">
    <property type="term" value="C:nucleus"/>
    <property type="evidence" value="ECO:0007669"/>
    <property type="project" value="UniProtKB-SubCell"/>
</dbReference>
<keyword evidence="3 4" id="KW-0539">Nucleus</keyword>
<dbReference type="InterPro" id="IPR009057">
    <property type="entry name" value="Homeodomain-like_sf"/>
</dbReference>
<dbReference type="Pfam" id="PF05920">
    <property type="entry name" value="Homeobox_KN"/>
    <property type="match status" value="1"/>
</dbReference>
<dbReference type="InterPro" id="IPR008422">
    <property type="entry name" value="KN_HD"/>
</dbReference>
<gene>
    <name evidence="7" type="ORF">LAMI_0F07558G</name>
</gene>
<evidence type="ECO:0000259" key="6">
    <source>
        <dbReference type="PROSITE" id="PS50071"/>
    </source>
</evidence>
<comment type="subcellular location">
    <subcellularLocation>
        <location evidence="4">Nucleus</location>
    </subcellularLocation>
</comment>
<keyword evidence="8" id="KW-1185">Reference proteome</keyword>
<dbReference type="STRING" id="1230905.A0A1G4K014"/>
<feature type="region of interest" description="Disordered" evidence="5">
    <location>
        <begin position="125"/>
        <end position="147"/>
    </location>
</feature>
<proteinExistence type="predicted"/>
<feature type="DNA-binding region" description="Homeobox" evidence="4">
    <location>
        <begin position="143"/>
        <end position="205"/>
    </location>
</feature>
<evidence type="ECO:0000256" key="2">
    <source>
        <dbReference type="ARBA" id="ARBA00023155"/>
    </source>
</evidence>
<dbReference type="GO" id="GO:0006355">
    <property type="term" value="P:regulation of DNA-templated transcription"/>
    <property type="evidence" value="ECO:0007669"/>
    <property type="project" value="InterPro"/>
</dbReference>
<keyword evidence="1 4" id="KW-0238">DNA-binding</keyword>
<dbReference type="Gene3D" id="1.10.10.60">
    <property type="entry name" value="Homeodomain-like"/>
    <property type="match status" value="1"/>
</dbReference>
<keyword evidence="2 4" id="KW-0371">Homeobox</keyword>
<dbReference type="InterPro" id="IPR050224">
    <property type="entry name" value="TALE_homeobox"/>
</dbReference>
<evidence type="ECO:0000256" key="3">
    <source>
        <dbReference type="ARBA" id="ARBA00023242"/>
    </source>
</evidence>
<protein>
    <submittedName>
        <fullName evidence="7">LAMI_0F07558g1_1</fullName>
    </submittedName>
</protein>
<dbReference type="AlphaFoldDB" id="A0A1G4K014"/>
<evidence type="ECO:0000256" key="5">
    <source>
        <dbReference type="SAM" id="MobiDB-lite"/>
    </source>
</evidence>
<evidence type="ECO:0000313" key="8">
    <source>
        <dbReference type="Proteomes" id="UP000191024"/>
    </source>
</evidence>
<dbReference type="SMART" id="SM00389">
    <property type="entry name" value="HOX"/>
    <property type="match status" value="1"/>
</dbReference>
<reference evidence="8" key="1">
    <citation type="submission" date="2016-03" db="EMBL/GenBank/DDBJ databases">
        <authorList>
            <person name="Devillers H."/>
        </authorList>
    </citation>
    <scope>NUCLEOTIDE SEQUENCE [LARGE SCALE GENOMIC DNA]</scope>
</reference>
<dbReference type="CDD" id="cd00086">
    <property type="entry name" value="homeodomain"/>
    <property type="match status" value="1"/>
</dbReference>
<dbReference type="Proteomes" id="UP000191024">
    <property type="component" value="Chromosome F"/>
</dbReference>
<dbReference type="PANTHER" id="PTHR11850">
    <property type="entry name" value="HOMEOBOX PROTEIN TRANSCRIPTION FACTORS"/>
    <property type="match status" value="1"/>
</dbReference>
<sequence length="257" mass="28317">MPMRMAQQHTARQNEVRLPSIQNLLRSIDQLPGESHLTAPLTGPPVPLPLPLARAWSAYEPGDDGSLAAALAAAPEEGREPPVPAGREQRVRVFAPVYDPVYDSAPARKLGSHGVRVAAHDAHNPAADLGSGERGGPVAADGGVSRRTNLPRHTVDILNAWLLAHMDNPYPTPQEKRELLIQTGLTKVQLSNWFINVRRRKVFSDYYQLSRSVRPGTAEDGSDADLERRFAGAPLTRRKKLMDRLEELKKLSEESQD</sequence>
<feature type="domain" description="Homeobox" evidence="6">
    <location>
        <begin position="141"/>
        <end position="204"/>
    </location>
</feature>
<evidence type="ECO:0000256" key="1">
    <source>
        <dbReference type="ARBA" id="ARBA00023125"/>
    </source>
</evidence>
<dbReference type="PROSITE" id="PS50071">
    <property type="entry name" value="HOMEOBOX_2"/>
    <property type="match status" value="1"/>
</dbReference>